<keyword evidence="1" id="KW-0805">Transcription regulation</keyword>
<evidence type="ECO:0000313" key="5">
    <source>
        <dbReference type="EMBL" id="PWJ59565.1"/>
    </source>
</evidence>
<dbReference type="InterPro" id="IPR046335">
    <property type="entry name" value="LacI/GalR-like_sensor"/>
</dbReference>
<dbReference type="OrthoDB" id="833520at2"/>
<dbReference type="SUPFAM" id="SSF47413">
    <property type="entry name" value="lambda repressor-like DNA-binding domains"/>
    <property type="match status" value="1"/>
</dbReference>
<dbReference type="InterPro" id="IPR010982">
    <property type="entry name" value="Lambda_DNA-bd_dom_sf"/>
</dbReference>
<name>A0A316AP52_9BACT</name>
<accession>A0A316AP52</accession>
<dbReference type="InterPro" id="IPR000843">
    <property type="entry name" value="HTH_LacI"/>
</dbReference>
<dbReference type="PANTHER" id="PTHR30146">
    <property type="entry name" value="LACI-RELATED TRANSCRIPTIONAL REPRESSOR"/>
    <property type="match status" value="1"/>
</dbReference>
<dbReference type="SUPFAM" id="SSF53822">
    <property type="entry name" value="Periplasmic binding protein-like I"/>
    <property type="match status" value="1"/>
</dbReference>
<dbReference type="PROSITE" id="PS50932">
    <property type="entry name" value="HTH_LACI_2"/>
    <property type="match status" value="1"/>
</dbReference>
<keyword evidence="3" id="KW-0804">Transcription</keyword>
<dbReference type="GO" id="GO:0000976">
    <property type="term" value="F:transcription cis-regulatory region binding"/>
    <property type="evidence" value="ECO:0007669"/>
    <property type="project" value="TreeGrafter"/>
</dbReference>
<feature type="domain" description="HTH lacI-type" evidence="4">
    <location>
        <begin position="4"/>
        <end position="61"/>
    </location>
</feature>
<dbReference type="AlphaFoldDB" id="A0A316AP52"/>
<dbReference type="Gene3D" id="3.40.50.2300">
    <property type="match status" value="2"/>
</dbReference>
<evidence type="ECO:0000256" key="2">
    <source>
        <dbReference type="ARBA" id="ARBA00023125"/>
    </source>
</evidence>
<evidence type="ECO:0000256" key="1">
    <source>
        <dbReference type="ARBA" id="ARBA00023015"/>
    </source>
</evidence>
<dbReference type="Pfam" id="PF13377">
    <property type="entry name" value="Peripla_BP_3"/>
    <property type="match status" value="1"/>
</dbReference>
<sequence>MKKLSIRDIGRELGVSITTVSFILNGKAKEKRISEALTKKVLDFVEKVNYTPNVMAQALRTGKSKLICLMVEDISNNFFFSQVARLIEEKAHSNGYRVIFCSTDNDKTKTKELIKLFRDRLIDGYIITPPEGIEKEIVRLLDDNIPVILADRNLPGLRCSSVMVDNYESSFNATQHLINQGFENISYFSIESNQPQMADRLRGYESAMANANRQPLVKNLDYYAPAEKNIEQISDYIQQNPQIDAIFFATNYICNWGLEVLRKLKYKIPDRVGLVSYDDTNLFKLYNPSITAVAQPIEQISENILRLMLDTLHGKYEAKEVHEVVVPARLLVRESSIRQVVPA</sequence>
<evidence type="ECO:0000256" key="3">
    <source>
        <dbReference type="ARBA" id="ARBA00023163"/>
    </source>
</evidence>
<dbReference type="InterPro" id="IPR028082">
    <property type="entry name" value="Peripla_BP_I"/>
</dbReference>
<protein>
    <submittedName>
        <fullName evidence="5">LacI family transcriptional regulator</fullName>
    </submittedName>
</protein>
<gene>
    <name evidence="5" type="ORF">CLV98_102399</name>
</gene>
<evidence type="ECO:0000313" key="6">
    <source>
        <dbReference type="Proteomes" id="UP000245880"/>
    </source>
</evidence>
<dbReference type="CDD" id="cd01392">
    <property type="entry name" value="HTH_LacI"/>
    <property type="match status" value="1"/>
</dbReference>
<reference evidence="5 6" key="1">
    <citation type="submission" date="2018-03" db="EMBL/GenBank/DDBJ databases">
        <title>Genomic Encyclopedia of Archaeal and Bacterial Type Strains, Phase II (KMG-II): from individual species to whole genera.</title>
        <authorList>
            <person name="Goeker M."/>
        </authorList>
    </citation>
    <scope>NUCLEOTIDE SEQUENCE [LARGE SCALE GENOMIC DNA]</scope>
    <source>
        <strain evidence="5 6">DSM 100346</strain>
    </source>
</reference>
<dbReference type="SMART" id="SM00354">
    <property type="entry name" value="HTH_LACI"/>
    <property type="match status" value="1"/>
</dbReference>
<evidence type="ECO:0000259" key="4">
    <source>
        <dbReference type="PROSITE" id="PS50932"/>
    </source>
</evidence>
<keyword evidence="2" id="KW-0238">DNA-binding</keyword>
<dbReference type="Pfam" id="PF00356">
    <property type="entry name" value="LacI"/>
    <property type="match status" value="1"/>
</dbReference>
<dbReference type="Gene3D" id="1.10.260.40">
    <property type="entry name" value="lambda repressor-like DNA-binding domains"/>
    <property type="match status" value="1"/>
</dbReference>
<keyword evidence="6" id="KW-1185">Reference proteome</keyword>
<dbReference type="RefSeq" id="WP_109673418.1">
    <property type="nucleotide sequence ID" value="NZ_QGDT01000002.1"/>
</dbReference>
<dbReference type="EMBL" id="QGDT01000002">
    <property type="protein sequence ID" value="PWJ59565.1"/>
    <property type="molecule type" value="Genomic_DNA"/>
</dbReference>
<comment type="caution">
    <text evidence="5">The sequence shown here is derived from an EMBL/GenBank/DDBJ whole genome shotgun (WGS) entry which is preliminary data.</text>
</comment>
<dbReference type="GO" id="GO:0003700">
    <property type="term" value="F:DNA-binding transcription factor activity"/>
    <property type="evidence" value="ECO:0007669"/>
    <property type="project" value="TreeGrafter"/>
</dbReference>
<dbReference type="Proteomes" id="UP000245880">
    <property type="component" value="Unassembled WGS sequence"/>
</dbReference>
<organism evidence="5 6">
    <name type="scientific">Dyadobacter jejuensis</name>
    <dbReference type="NCBI Taxonomy" id="1082580"/>
    <lineage>
        <taxon>Bacteria</taxon>
        <taxon>Pseudomonadati</taxon>
        <taxon>Bacteroidota</taxon>
        <taxon>Cytophagia</taxon>
        <taxon>Cytophagales</taxon>
        <taxon>Spirosomataceae</taxon>
        <taxon>Dyadobacter</taxon>
    </lineage>
</organism>
<dbReference type="PANTHER" id="PTHR30146:SF109">
    <property type="entry name" value="HTH-TYPE TRANSCRIPTIONAL REGULATOR GALS"/>
    <property type="match status" value="1"/>
</dbReference>
<proteinExistence type="predicted"/>